<dbReference type="GO" id="GO:0005634">
    <property type="term" value="C:nucleus"/>
    <property type="evidence" value="ECO:0007669"/>
    <property type="project" value="UniProtKB-SubCell"/>
</dbReference>
<keyword evidence="4" id="KW-0804">Transcription</keyword>
<dbReference type="InterPro" id="IPR036864">
    <property type="entry name" value="Zn2-C6_fun-type_DNA-bd_sf"/>
</dbReference>
<keyword evidence="3" id="KW-0238">DNA-binding</keyword>
<dbReference type="PANTHER" id="PTHR31845:SF19">
    <property type="entry name" value="TRANSCRIPTION FACTOR DOMAIN-CONTAINING PROTEIN"/>
    <property type="match status" value="1"/>
</dbReference>
<dbReference type="GeneID" id="30176034"/>
<evidence type="ECO:0000256" key="6">
    <source>
        <dbReference type="SAM" id="MobiDB-lite"/>
    </source>
</evidence>
<dbReference type="InterPro" id="IPR001138">
    <property type="entry name" value="Zn2Cys6_DnaBD"/>
</dbReference>
<reference evidence="8" key="2">
    <citation type="submission" date="2024-02" db="EMBL/GenBank/DDBJ databases">
        <title>Comparative genomics of Cryptococcus and Kwoniella reveals pathogenesis evolution and contrasting modes of karyotype evolution via chromosome fusion or intercentromeric recombination.</title>
        <authorList>
            <person name="Coelho M.A."/>
            <person name="David-Palma M."/>
            <person name="Shea T."/>
            <person name="Bowers K."/>
            <person name="McGinley-Smith S."/>
            <person name="Mohammad A.W."/>
            <person name="Gnirke A."/>
            <person name="Yurkov A.M."/>
            <person name="Nowrousian M."/>
            <person name="Sun S."/>
            <person name="Cuomo C.A."/>
            <person name="Heitman J."/>
        </authorList>
    </citation>
    <scope>NUCLEOTIDE SEQUENCE</scope>
    <source>
        <strain evidence="8">CBS 10737</strain>
    </source>
</reference>
<feature type="domain" description="Zn(2)-C6 fungal-type" evidence="7">
    <location>
        <begin position="6"/>
        <end position="42"/>
    </location>
</feature>
<feature type="compositionally biased region" description="Polar residues" evidence="6">
    <location>
        <begin position="98"/>
        <end position="112"/>
    </location>
</feature>
<dbReference type="EMBL" id="CP144521">
    <property type="protein sequence ID" value="WWC68370.1"/>
    <property type="molecule type" value="Genomic_DNA"/>
</dbReference>
<evidence type="ECO:0000256" key="4">
    <source>
        <dbReference type="ARBA" id="ARBA00023163"/>
    </source>
</evidence>
<dbReference type="Proteomes" id="UP000094020">
    <property type="component" value="Chromosome 3"/>
</dbReference>
<evidence type="ECO:0000256" key="2">
    <source>
        <dbReference type="ARBA" id="ARBA00023015"/>
    </source>
</evidence>
<dbReference type="KEGG" id="kpin:30176034"/>
<sequence length="731" mass="82432">MVYTTACERCRKMRMKCERPSRGQNEAEICERCISDHAECITKKRRVGRQPGVKNRRTREINLKGHKSYHDNSDSHLARDQADLPNPLQVLASEAVRRQSTPESDYVTSITPEPSPTARDSGSILDRYSGWVDKVHNISGRPDLAKRLDKLLSSASHKSLMTAEEPSVFCGRTDMARPDAAPEHDVVTLQMIPLSEAQRLFDAFMIYLTNGSMYFDPKIHSLPFVRSRSSFLLAAILTVASGYISICSSSVLHSQLSIHTNRLMSYIRDQNLKSIEIVQGLLLLASWTEIPHTLSQDKTWAYVSYATALAVELRLDSALPFCVSSDPIYAPETHDLLVRNAHRVCLLLYIHDRNMAMVAGRYPIFPESTVSSQANLDMWGKHERAYKYDGPICASVSLRKIITETHHRLATSSAVDFRTHMDLIEKMMSEWRAKWAVEITSTSEYDIIARFSTFVLALTLLRKDHEDDKDEIEARKACETLAFEVCCASINNYKSWIGILNSATFDTSMVAFCAIYTLQSINRSDVVYLSDWSLFRLATLQELIFELEQQASVRHSVDTGNSMSVVDAMARQLSRGINLILSKKQVGQGLRSIPSVEASNTSIIYDHGESSLIEPTDPGGAQTEEIHGQNLVLPSQKQTHVQETNTLWHTPELSHHNQSFSLQDTSFDDLTQLLSSNNAIPFIPEWNLESLLPDAIFNWDHPLNHPIQESYDHHDNTNGVPANNIPFFGFN</sequence>
<evidence type="ECO:0000256" key="5">
    <source>
        <dbReference type="ARBA" id="ARBA00023242"/>
    </source>
</evidence>
<keyword evidence="2" id="KW-0805">Transcription regulation</keyword>
<dbReference type="PROSITE" id="PS50048">
    <property type="entry name" value="ZN2_CY6_FUNGAL_2"/>
    <property type="match status" value="1"/>
</dbReference>
<protein>
    <recommendedName>
        <fullName evidence="7">Zn(2)-C6 fungal-type domain-containing protein</fullName>
    </recommendedName>
</protein>
<dbReference type="GO" id="GO:0000981">
    <property type="term" value="F:DNA-binding transcription factor activity, RNA polymerase II-specific"/>
    <property type="evidence" value="ECO:0007669"/>
    <property type="project" value="InterPro"/>
</dbReference>
<dbReference type="GO" id="GO:0000976">
    <property type="term" value="F:transcription cis-regulatory region binding"/>
    <property type="evidence" value="ECO:0007669"/>
    <property type="project" value="TreeGrafter"/>
</dbReference>
<evidence type="ECO:0000256" key="1">
    <source>
        <dbReference type="ARBA" id="ARBA00004123"/>
    </source>
</evidence>
<evidence type="ECO:0000313" key="8">
    <source>
        <dbReference type="EMBL" id="WWC68370.1"/>
    </source>
</evidence>
<dbReference type="GO" id="GO:0008270">
    <property type="term" value="F:zinc ion binding"/>
    <property type="evidence" value="ECO:0007669"/>
    <property type="project" value="InterPro"/>
</dbReference>
<name>A0AAJ8L2J6_9TREE</name>
<proteinExistence type="predicted"/>
<reference evidence="8" key="1">
    <citation type="submission" date="2013-07" db="EMBL/GenBank/DDBJ databases">
        <authorList>
            <consortium name="The Broad Institute Genome Sequencing Platform"/>
            <person name="Cuomo C."/>
            <person name="Litvintseva A."/>
            <person name="Chen Y."/>
            <person name="Heitman J."/>
            <person name="Sun S."/>
            <person name="Springer D."/>
            <person name="Dromer F."/>
            <person name="Young S.K."/>
            <person name="Zeng Q."/>
            <person name="Gargeya S."/>
            <person name="Fitzgerald M."/>
            <person name="Abouelleil A."/>
            <person name="Alvarado L."/>
            <person name="Berlin A.M."/>
            <person name="Chapman S.B."/>
            <person name="Dewar J."/>
            <person name="Goldberg J."/>
            <person name="Griggs A."/>
            <person name="Gujja S."/>
            <person name="Hansen M."/>
            <person name="Howarth C."/>
            <person name="Imamovic A."/>
            <person name="Larimer J."/>
            <person name="McCowan C."/>
            <person name="Murphy C."/>
            <person name="Pearson M."/>
            <person name="Priest M."/>
            <person name="Roberts A."/>
            <person name="Saif S."/>
            <person name="Shea T."/>
            <person name="Sykes S."/>
            <person name="Wortman J."/>
            <person name="Nusbaum C."/>
            <person name="Birren B."/>
        </authorList>
    </citation>
    <scope>NUCLEOTIDE SEQUENCE</scope>
    <source>
        <strain evidence="8">CBS 10737</strain>
    </source>
</reference>
<keyword evidence="9" id="KW-1185">Reference proteome</keyword>
<evidence type="ECO:0000259" key="7">
    <source>
        <dbReference type="PROSITE" id="PS50048"/>
    </source>
</evidence>
<keyword evidence="5" id="KW-0539">Nucleus</keyword>
<evidence type="ECO:0000313" key="9">
    <source>
        <dbReference type="Proteomes" id="UP000094020"/>
    </source>
</evidence>
<dbReference type="PROSITE" id="PS00463">
    <property type="entry name" value="ZN2_CY6_FUNGAL_1"/>
    <property type="match status" value="1"/>
</dbReference>
<dbReference type="SUPFAM" id="SSF57701">
    <property type="entry name" value="Zn2/Cys6 DNA-binding domain"/>
    <property type="match status" value="1"/>
</dbReference>
<feature type="region of interest" description="Disordered" evidence="6">
    <location>
        <begin position="96"/>
        <end position="122"/>
    </location>
</feature>
<dbReference type="AlphaFoldDB" id="A0AAJ8L2J6"/>
<evidence type="ECO:0000256" key="3">
    <source>
        <dbReference type="ARBA" id="ARBA00023125"/>
    </source>
</evidence>
<dbReference type="PANTHER" id="PTHR31845">
    <property type="entry name" value="FINGER DOMAIN PROTEIN, PUTATIVE-RELATED"/>
    <property type="match status" value="1"/>
</dbReference>
<gene>
    <name evidence="8" type="ORF">I206_102295</name>
</gene>
<accession>A0AAJ8L2J6</accession>
<organism evidence="8 9">
    <name type="scientific">Kwoniella pini CBS 10737</name>
    <dbReference type="NCBI Taxonomy" id="1296096"/>
    <lineage>
        <taxon>Eukaryota</taxon>
        <taxon>Fungi</taxon>
        <taxon>Dikarya</taxon>
        <taxon>Basidiomycota</taxon>
        <taxon>Agaricomycotina</taxon>
        <taxon>Tremellomycetes</taxon>
        <taxon>Tremellales</taxon>
        <taxon>Cryptococcaceae</taxon>
        <taxon>Kwoniella</taxon>
    </lineage>
</organism>
<dbReference type="CDD" id="cd00067">
    <property type="entry name" value="GAL4"/>
    <property type="match status" value="1"/>
</dbReference>
<dbReference type="RefSeq" id="XP_019007650.2">
    <property type="nucleotide sequence ID" value="XM_019159356.2"/>
</dbReference>
<dbReference type="CDD" id="cd12148">
    <property type="entry name" value="fungal_TF_MHR"/>
    <property type="match status" value="1"/>
</dbReference>
<dbReference type="InterPro" id="IPR051089">
    <property type="entry name" value="prtT"/>
</dbReference>
<comment type="subcellular location">
    <subcellularLocation>
        <location evidence="1">Nucleus</location>
    </subcellularLocation>
</comment>